<dbReference type="GO" id="GO:0015105">
    <property type="term" value="F:arsenite transmembrane transporter activity"/>
    <property type="evidence" value="ECO:0007669"/>
    <property type="project" value="InterPro"/>
</dbReference>
<keyword evidence="2" id="KW-1003">Cell membrane</keyword>
<dbReference type="PRINTS" id="PR00758">
    <property type="entry name" value="ARSENICPUMP"/>
</dbReference>
<evidence type="ECO:0000313" key="7">
    <source>
        <dbReference type="EMBL" id="CAA6827515.1"/>
    </source>
</evidence>
<evidence type="ECO:0000256" key="5">
    <source>
        <dbReference type="ARBA" id="ARBA00023136"/>
    </source>
</evidence>
<comment type="function">
    <text evidence="6">Involved in arsenical resistance. Thought to form the channel of an arsenite pump.</text>
</comment>
<feature type="transmembrane region" description="Helical" evidence="6">
    <location>
        <begin position="401"/>
        <end position="420"/>
    </location>
</feature>
<feature type="transmembrane region" description="Helical" evidence="6">
    <location>
        <begin position="95"/>
        <end position="124"/>
    </location>
</feature>
<keyword evidence="6" id="KW-0813">Transport</keyword>
<keyword evidence="6" id="KW-0059">Arsenical resistance</keyword>
<dbReference type="Pfam" id="PF02040">
    <property type="entry name" value="ArsB"/>
    <property type="match status" value="1"/>
</dbReference>
<evidence type="ECO:0000256" key="2">
    <source>
        <dbReference type="ARBA" id="ARBA00022475"/>
    </source>
</evidence>
<feature type="transmembrane region" description="Helical" evidence="6">
    <location>
        <begin position="52"/>
        <end position="75"/>
    </location>
</feature>
<feature type="transmembrane region" description="Helical" evidence="6">
    <location>
        <begin position="316"/>
        <end position="334"/>
    </location>
</feature>
<gene>
    <name evidence="7" type="ORF">HELGO_WM9331</name>
</gene>
<organism evidence="7">
    <name type="scientific">uncultured Sulfurovum sp</name>
    <dbReference type="NCBI Taxonomy" id="269237"/>
    <lineage>
        <taxon>Bacteria</taxon>
        <taxon>Pseudomonadati</taxon>
        <taxon>Campylobacterota</taxon>
        <taxon>Epsilonproteobacteria</taxon>
        <taxon>Campylobacterales</taxon>
        <taxon>Sulfurovaceae</taxon>
        <taxon>Sulfurovum</taxon>
        <taxon>environmental samples</taxon>
    </lineage>
</organism>
<dbReference type="InterPro" id="IPR000802">
    <property type="entry name" value="Arsenical_pump_ArsB"/>
</dbReference>
<reference evidence="7" key="1">
    <citation type="submission" date="2020-01" db="EMBL/GenBank/DDBJ databases">
        <authorList>
            <person name="Meier V. D."/>
            <person name="Meier V D."/>
        </authorList>
    </citation>
    <scope>NUCLEOTIDE SEQUENCE</scope>
    <source>
        <strain evidence="7">HLG_WM_MAG_05</strain>
    </source>
</reference>
<feature type="transmembrane region" description="Helical" evidence="6">
    <location>
        <begin position="25"/>
        <end position="43"/>
    </location>
</feature>
<feature type="transmembrane region" description="Helical" evidence="6">
    <location>
        <begin position="246"/>
        <end position="266"/>
    </location>
</feature>
<comment type="caution">
    <text evidence="6">Lacks conserved residue(s) required for the propagation of feature annotation.</text>
</comment>
<feature type="transmembrane region" description="Helical" evidence="6">
    <location>
        <begin position="176"/>
        <end position="198"/>
    </location>
</feature>
<comment type="similarity">
    <text evidence="6">Belongs to the ArsB family.</text>
</comment>
<name>A0A6S6TYE3_9BACT</name>
<feature type="transmembrane region" description="Helical" evidence="6">
    <location>
        <begin position="136"/>
        <end position="156"/>
    </location>
</feature>
<sequence>MILASSIFLITLIFVIWQPKGLQIGTTAVIGAIVAYALGVVAYDDLFTVWDIVWDATLAFIGIIILSLVLDEIGFFEWGALKMAKFSKGSGVKMFVYSILLGAVVSALFANDGAALILTPILLAKMRILKLNVKTILAFLLAGGFIADSASLPFVFSNLTNIVTANYYDIGFSEYLANMFLPFVVSVAMSIAVLYFFLRKDIPKTVDIDLLKPADSVLKSKELFYLAWGFLGLLLAGYFIGDHYNIPISVFALGGGIIFLLIATAYKTVEPVKIVKDAPWQVVWFSLGLYIVVYGLKNAGLTDYLTTVLQSLHTQSDVVAVVGTGFISAFLSAIMNNMPTIMVMDIALKDIGNDALSNAMVYANIIGCNLGPKMTPFGSLATLLWLHTLAQKDVKISFWEYSKFGLMVTPPVLLVVLLTLV</sequence>
<feature type="transmembrane region" description="Helical" evidence="6">
    <location>
        <begin position="278"/>
        <end position="296"/>
    </location>
</feature>
<dbReference type="EMBL" id="CACVAU010000091">
    <property type="protein sequence ID" value="CAA6827515.1"/>
    <property type="molecule type" value="Genomic_DNA"/>
</dbReference>
<keyword evidence="3 6" id="KW-0812">Transmembrane</keyword>
<feature type="transmembrane region" description="Helical" evidence="6">
    <location>
        <begin position="223"/>
        <end position="240"/>
    </location>
</feature>
<dbReference type="AlphaFoldDB" id="A0A6S6TYE3"/>
<dbReference type="CDD" id="cd01118">
    <property type="entry name" value="ArsB_permease"/>
    <property type="match status" value="1"/>
</dbReference>
<protein>
    <recommendedName>
        <fullName evidence="6">Arsenical pump membrane protein</fullName>
    </recommendedName>
</protein>
<dbReference type="NCBIfam" id="TIGR00935">
    <property type="entry name" value="2a45"/>
    <property type="match status" value="1"/>
</dbReference>
<evidence type="ECO:0000256" key="6">
    <source>
        <dbReference type="RuleBase" id="RU004993"/>
    </source>
</evidence>
<evidence type="ECO:0000256" key="4">
    <source>
        <dbReference type="ARBA" id="ARBA00022989"/>
    </source>
</evidence>
<dbReference type="GO" id="GO:0005886">
    <property type="term" value="C:plasma membrane"/>
    <property type="evidence" value="ECO:0007669"/>
    <property type="project" value="UniProtKB-SubCell"/>
</dbReference>
<dbReference type="GO" id="GO:0046685">
    <property type="term" value="P:response to arsenic-containing substance"/>
    <property type="evidence" value="ECO:0007669"/>
    <property type="project" value="UniProtKB-KW"/>
</dbReference>
<keyword evidence="5 6" id="KW-0472">Membrane</keyword>
<evidence type="ECO:0000256" key="1">
    <source>
        <dbReference type="ARBA" id="ARBA00004651"/>
    </source>
</evidence>
<proteinExistence type="inferred from homology"/>
<comment type="subcellular location">
    <subcellularLocation>
        <location evidence="1 6">Cell membrane</location>
        <topology evidence="1 6">Multi-pass membrane protein</topology>
    </subcellularLocation>
</comment>
<dbReference type="PANTHER" id="PTHR43302:SF5">
    <property type="entry name" value="TRANSPORTER ARSB-RELATED"/>
    <property type="match status" value="1"/>
</dbReference>
<dbReference type="PANTHER" id="PTHR43302">
    <property type="entry name" value="TRANSPORTER ARSB-RELATED"/>
    <property type="match status" value="1"/>
</dbReference>
<evidence type="ECO:0000256" key="3">
    <source>
        <dbReference type="ARBA" id="ARBA00022692"/>
    </source>
</evidence>
<keyword evidence="4 6" id="KW-1133">Transmembrane helix</keyword>
<dbReference type="NCBIfam" id="NF011980">
    <property type="entry name" value="PRK15445.1"/>
    <property type="match status" value="1"/>
</dbReference>
<accession>A0A6S6TYE3</accession>